<evidence type="ECO:0000313" key="1">
    <source>
        <dbReference type="EMBL" id="AFZ15083.1"/>
    </source>
</evidence>
<dbReference type="KEGG" id="cep:Cri9333_4297"/>
<dbReference type="Proteomes" id="UP000010472">
    <property type="component" value="Chromosome"/>
</dbReference>
<dbReference type="STRING" id="1173022.Cri9333_4297"/>
<accession>K9W410</accession>
<proteinExistence type="predicted"/>
<dbReference type="HOGENOM" id="CLU_2842408_0_0_3"/>
<keyword evidence="2" id="KW-1185">Reference proteome</keyword>
<name>K9W410_9CYAN</name>
<organism evidence="1 2">
    <name type="scientific">Crinalium epipsammum PCC 9333</name>
    <dbReference type="NCBI Taxonomy" id="1173022"/>
    <lineage>
        <taxon>Bacteria</taxon>
        <taxon>Bacillati</taxon>
        <taxon>Cyanobacteriota</taxon>
        <taxon>Cyanophyceae</taxon>
        <taxon>Gomontiellales</taxon>
        <taxon>Gomontiellaceae</taxon>
        <taxon>Crinalium</taxon>
    </lineage>
</organism>
<dbReference type="EMBL" id="CP003620">
    <property type="protein sequence ID" value="AFZ15083.1"/>
    <property type="molecule type" value="Genomic_DNA"/>
</dbReference>
<gene>
    <name evidence="1" type="ORF">Cri9333_4297</name>
</gene>
<evidence type="ECO:0000313" key="2">
    <source>
        <dbReference type="Proteomes" id="UP000010472"/>
    </source>
</evidence>
<protein>
    <submittedName>
        <fullName evidence="1">Uncharacterized protein</fullName>
    </submittedName>
</protein>
<sequence length="65" mass="7195">MVNLEQSVLFNLKRTQKMSSAKKEYTMPALTIYGNLEVLTQGGKDGEQLDASFPVNTPKGKLTFS</sequence>
<dbReference type="AlphaFoldDB" id="K9W410"/>
<reference evidence="1 2" key="1">
    <citation type="submission" date="2012-06" db="EMBL/GenBank/DDBJ databases">
        <title>Finished chromosome of genome of Crinalium epipsammum PCC 9333.</title>
        <authorList>
            <consortium name="US DOE Joint Genome Institute"/>
            <person name="Gugger M."/>
            <person name="Coursin T."/>
            <person name="Rippka R."/>
            <person name="Tandeau De Marsac N."/>
            <person name="Huntemann M."/>
            <person name="Wei C.-L."/>
            <person name="Han J."/>
            <person name="Detter J.C."/>
            <person name="Han C."/>
            <person name="Tapia R."/>
            <person name="Davenport K."/>
            <person name="Daligault H."/>
            <person name="Erkkila T."/>
            <person name="Gu W."/>
            <person name="Munk A.C.C."/>
            <person name="Teshima H."/>
            <person name="Xu Y."/>
            <person name="Chain P."/>
            <person name="Chen A."/>
            <person name="Krypides N."/>
            <person name="Mavromatis K."/>
            <person name="Markowitz V."/>
            <person name="Szeto E."/>
            <person name="Ivanova N."/>
            <person name="Mikhailova N."/>
            <person name="Ovchinnikova G."/>
            <person name="Pagani I."/>
            <person name="Pati A."/>
            <person name="Goodwin L."/>
            <person name="Peters L."/>
            <person name="Pitluck S."/>
            <person name="Woyke T."/>
            <person name="Kerfeld C."/>
        </authorList>
    </citation>
    <scope>NUCLEOTIDE SEQUENCE [LARGE SCALE GENOMIC DNA]</scope>
    <source>
        <strain evidence="1 2">PCC 9333</strain>
    </source>
</reference>